<evidence type="ECO:0000256" key="1">
    <source>
        <dbReference type="SAM" id="MobiDB-lite"/>
    </source>
</evidence>
<dbReference type="PANTHER" id="PTHR13336:SF3">
    <property type="entry name" value="OCIA DOMAIN-CONTAINING PROTEIN 1"/>
    <property type="match status" value="1"/>
</dbReference>
<evidence type="ECO:0000313" key="4">
    <source>
        <dbReference type="EMBL" id="EDO47076.1"/>
    </source>
</evidence>
<dbReference type="PANTHER" id="PTHR13336">
    <property type="entry name" value="OVARIAN CARCINOMA IMMUNOREACTIVE ANTIGEN"/>
    <property type="match status" value="1"/>
</dbReference>
<keyword evidence="2" id="KW-0472">Membrane</keyword>
<dbReference type="Pfam" id="PF07051">
    <property type="entry name" value="OCIA"/>
    <property type="match status" value="1"/>
</dbReference>
<dbReference type="InterPro" id="IPR040187">
    <property type="entry name" value="OCAD1/2"/>
</dbReference>
<proteinExistence type="predicted"/>
<organism evidence="4 5">
    <name type="scientific">Nematostella vectensis</name>
    <name type="common">Starlet sea anemone</name>
    <dbReference type="NCBI Taxonomy" id="45351"/>
    <lineage>
        <taxon>Eukaryota</taxon>
        <taxon>Metazoa</taxon>
        <taxon>Cnidaria</taxon>
        <taxon>Anthozoa</taxon>
        <taxon>Hexacorallia</taxon>
        <taxon>Actiniaria</taxon>
        <taxon>Edwardsiidae</taxon>
        <taxon>Nematostella</taxon>
    </lineage>
</organism>
<dbReference type="InterPro" id="IPR009764">
    <property type="entry name" value="OCIA_dom"/>
</dbReference>
<evidence type="ECO:0000256" key="2">
    <source>
        <dbReference type="SAM" id="Phobius"/>
    </source>
</evidence>
<sequence>MAAQDGGPVMPLELTDEERAVLRECRVNSLYFRGIPLGTVSVLLTREIIKWGYLPKAKRFAGLYYSGMFAVGLFAGIGSYRKACMDKIMRLENSNLANQVREFYKKAGIQEGYGAEQNLSTSDEFGEHKSVFQESLPLTQSPSQELRSDNTESAWPLAHPDDLKATGKTYTSYEDLRKQNRNQWATPQQHPRRDNNLQGAQVFIGLQDRPIAANKYMGNRYDEGLEMLEISLELRMGTFLSDLTKNQKRNISTFRSYRLL</sequence>
<keyword evidence="5" id="KW-1185">Reference proteome</keyword>
<feature type="compositionally biased region" description="Polar residues" evidence="1">
    <location>
        <begin position="136"/>
        <end position="145"/>
    </location>
</feature>
<dbReference type="KEGG" id="nve:5519225"/>
<name>A7RN54_NEMVE</name>
<keyword evidence="2" id="KW-0812">Transmembrane</keyword>
<protein>
    <recommendedName>
        <fullName evidence="3">OCIA domain-containing protein</fullName>
    </recommendedName>
</protein>
<accession>A7RN54</accession>
<dbReference type="InParanoid" id="A7RN54"/>
<dbReference type="PhylomeDB" id="A7RN54"/>
<dbReference type="GO" id="GO:0005768">
    <property type="term" value="C:endosome"/>
    <property type="evidence" value="ECO:0000318"/>
    <property type="project" value="GO_Central"/>
</dbReference>
<evidence type="ECO:0000259" key="3">
    <source>
        <dbReference type="Pfam" id="PF07051"/>
    </source>
</evidence>
<dbReference type="HOGENOM" id="CLU_1013109_0_0_1"/>
<feature type="region of interest" description="Disordered" evidence="1">
    <location>
        <begin position="136"/>
        <end position="163"/>
    </location>
</feature>
<dbReference type="eggNOG" id="ENOG502RXQR">
    <property type="taxonomic scope" value="Eukaryota"/>
</dbReference>
<dbReference type="EMBL" id="DS469522">
    <property type="protein sequence ID" value="EDO47076.1"/>
    <property type="molecule type" value="Genomic_DNA"/>
</dbReference>
<evidence type="ECO:0000313" key="5">
    <source>
        <dbReference type="Proteomes" id="UP000001593"/>
    </source>
</evidence>
<keyword evidence="2" id="KW-1133">Transmembrane helix</keyword>
<dbReference type="Proteomes" id="UP000001593">
    <property type="component" value="Unassembled WGS sequence"/>
</dbReference>
<feature type="transmembrane region" description="Helical" evidence="2">
    <location>
        <begin position="61"/>
        <end position="80"/>
    </location>
</feature>
<gene>
    <name evidence="4" type="ORF">NEMVEDRAFT_v1g199578</name>
</gene>
<feature type="domain" description="OCIA" evidence="3">
    <location>
        <begin position="13"/>
        <end position="94"/>
    </location>
</feature>
<dbReference type="AlphaFoldDB" id="A7RN54"/>
<dbReference type="OMA" id="TRWAEND"/>
<dbReference type="OrthoDB" id="6513616at2759"/>
<dbReference type="STRING" id="45351.A7RN54"/>
<reference evidence="4 5" key="1">
    <citation type="journal article" date="2007" name="Science">
        <title>Sea anemone genome reveals ancestral eumetazoan gene repertoire and genomic organization.</title>
        <authorList>
            <person name="Putnam N.H."/>
            <person name="Srivastava M."/>
            <person name="Hellsten U."/>
            <person name="Dirks B."/>
            <person name="Chapman J."/>
            <person name="Salamov A."/>
            <person name="Terry A."/>
            <person name="Shapiro H."/>
            <person name="Lindquist E."/>
            <person name="Kapitonov V.V."/>
            <person name="Jurka J."/>
            <person name="Genikhovich G."/>
            <person name="Grigoriev I.V."/>
            <person name="Lucas S.M."/>
            <person name="Steele R.E."/>
            <person name="Finnerty J.R."/>
            <person name="Technau U."/>
            <person name="Martindale M.Q."/>
            <person name="Rokhsar D.S."/>
        </authorList>
    </citation>
    <scope>NUCLEOTIDE SEQUENCE [LARGE SCALE GENOMIC DNA]</scope>
    <source>
        <strain evidence="5">CH2 X CH6</strain>
    </source>
</reference>